<dbReference type="InterPro" id="IPR005066">
    <property type="entry name" value="MoCF_OxRdtse_dimer"/>
</dbReference>
<keyword evidence="2" id="KW-0500">Molybdenum</keyword>
<comment type="cofactor">
    <cofactor evidence="1">
        <name>Mo-molybdopterin</name>
        <dbReference type="ChEBI" id="CHEBI:71302"/>
    </cofactor>
</comment>
<feature type="domain" description="Moybdenum cofactor oxidoreductase dimerisation" evidence="7">
    <location>
        <begin position="286"/>
        <end position="396"/>
    </location>
</feature>
<dbReference type="PRINTS" id="PR00407">
    <property type="entry name" value="EUMOPTERIN"/>
</dbReference>
<dbReference type="NCBIfam" id="TIGR04555">
    <property type="entry name" value="sulfite_DH_soxC"/>
    <property type="match status" value="1"/>
</dbReference>
<dbReference type="PANTHER" id="PTHR19372:SF7">
    <property type="entry name" value="SULFITE OXIDASE, MITOCHONDRIAL"/>
    <property type="match status" value="1"/>
</dbReference>
<dbReference type="SUPFAM" id="SSF56524">
    <property type="entry name" value="Oxidoreductase molybdopterin-binding domain"/>
    <property type="match status" value="1"/>
</dbReference>
<dbReference type="AlphaFoldDB" id="A0A381NXZ4"/>
<dbReference type="InterPro" id="IPR036374">
    <property type="entry name" value="OxRdtase_Mopterin-bd_sf"/>
</dbReference>
<reference evidence="8" key="1">
    <citation type="submission" date="2018-05" db="EMBL/GenBank/DDBJ databases">
        <authorList>
            <person name="Lanie J.A."/>
            <person name="Ng W.-L."/>
            <person name="Kazmierczak K.M."/>
            <person name="Andrzejewski T.M."/>
            <person name="Davidsen T.M."/>
            <person name="Wayne K.J."/>
            <person name="Tettelin H."/>
            <person name="Glass J.I."/>
            <person name="Rusch D."/>
            <person name="Podicherti R."/>
            <person name="Tsui H.-C.T."/>
            <person name="Winkler M.E."/>
        </authorList>
    </citation>
    <scope>NUCLEOTIDE SEQUENCE</scope>
</reference>
<keyword evidence="3" id="KW-0479">Metal-binding</keyword>
<evidence type="ECO:0000259" key="7">
    <source>
        <dbReference type="Pfam" id="PF03404"/>
    </source>
</evidence>
<dbReference type="GO" id="GO:0006790">
    <property type="term" value="P:sulfur compound metabolic process"/>
    <property type="evidence" value="ECO:0007669"/>
    <property type="project" value="TreeGrafter"/>
</dbReference>
<dbReference type="InterPro" id="IPR006311">
    <property type="entry name" value="TAT_signal"/>
</dbReference>
<gene>
    <name evidence="8" type="ORF">METZ01_LOCUS12284</name>
</gene>
<dbReference type="GO" id="GO:0030151">
    <property type="term" value="F:molybdenum ion binding"/>
    <property type="evidence" value="ECO:0007669"/>
    <property type="project" value="InterPro"/>
</dbReference>
<evidence type="ECO:0000313" key="8">
    <source>
        <dbReference type="EMBL" id="SUZ59430.1"/>
    </source>
</evidence>
<dbReference type="Pfam" id="PF03404">
    <property type="entry name" value="Mo-co_dimer"/>
    <property type="match status" value="1"/>
</dbReference>
<protein>
    <recommendedName>
        <fullName evidence="9">Oxidoreductase molybdopterin-binding domain-containing protein</fullName>
    </recommendedName>
</protein>
<dbReference type="GO" id="GO:0043546">
    <property type="term" value="F:molybdopterin cofactor binding"/>
    <property type="evidence" value="ECO:0007669"/>
    <property type="project" value="TreeGrafter"/>
</dbReference>
<name>A0A381NXZ4_9ZZZZ</name>
<dbReference type="Gene3D" id="2.60.40.650">
    <property type="match status" value="1"/>
</dbReference>
<dbReference type="Gene3D" id="3.90.420.10">
    <property type="entry name" value="Oxidoreductase, molybdopterin-binding domain"/>
    <property type="match status" value="1"/>
</dbReference>
<evidence type="ECO:0000256" key="2">
    <source>
        <dbReference type="ARBA" id="ARBA00022505"/>
    </source>
</evidence>
<sequence>MGNISRRTMLGATGGLIAGGLLKTRADALGVEEGAARLQTAQADPTKVLGAPTSVLGQRAPAEQPQRVMGRPAVTASSRTPIEQLQGIITPADLHFERHHAGVPAIDPDGYELLIHGMVDRPMRFTLDDLKRFPAESRLCFVECSGNGGAAYNPNAAPERSPSQIDGLLSTSEWTGVLLSTLLREVGVGRGASWLLAEGGDAAVMARSVPLEKALDDAMIAYGQNGEAIRPAQGYPARLLLPGWEGNAQVKWLRRLEVSDRPSMTREETSKYTDPLADGTARQFSFVMDAKSIITFPAFPNVLPERGWWEITGLAWSGRGRITRVEVSTDGGDTWASAQLQEPVLSKCATRFRHIWNWDGGVAVLMSRAIDETGYVQPDLETQMAARGAGTSYHYNSIRPWRVEVDGGVYFAQGEGA</sequence>
<dbReference type="PANTHER" id="PTHR19372">
    <property type="entry name" value="SULFITE REDUCTASE"/>
    <property type="match status" value="1"/>
</dbReference>
<feature type="region of interest" description="Disordered" evidence="5">
    <location>
        <begin position="57"/>
        <end position="79"/>
    </location>
</feature>
<dbReference type="InterPro" id="IPR014756">
    <property type="entry name" value="Ig_E-set"/>
</dbReference>
<keyword evidence="4" id="KW-0560">Oxidoreductase</keyword>
<evidence type="ECO:0000256" key="3">
    <source>
        <dbReference type="ARBA" id="ARBA00022723"/>
    </source>
</evidence>
<dbReference type="PROSITE" id="PS51318">
    <property type="entry name" value="TAT"/>
    <property type="match status" value="1"/>
</dbReference>
<feature type="domain" description="Oxidoreductase molybdopterin-binding" evidence="6">
    <location>
        <begin position="100"/>
        <end position="264"/>
    </location>
</feature>
<evidence type="ECO:0000256" key="1">
    <source>
        <dbReference type="ARBA" id="ARBA00001924"/>
    </source>
</evidence>
<dbReference type="EMBL" id="UINC01000677">
    <property type="protein sequence ID" value="SUZ59430.1"/>
    <property type="molecule type" value="Genomic_DNA"/>
</dbReference>
<dbReference type="GO" id="GO:0020037">
    <property type="term" value="F:heme binding"/>
    <property type="evidence" value="ECO:0007669"/>
    <property type="project" value="TreeGrafter"/>
</dbReference>
<dbReference type="SUPFAM" id="SSF81296">
    <property type="entry name" value="E set domains"/>
    <property type="match status" value="1"/>
</dbReference>
<accession>A0A381NXZ4</accession>
<evidence type="ECO:0000256" key="4">
    <source>
        <dbReference type="ARBA" id="ARBA00023002"/>
    </source>
</evidence>
<proteinExistence type="predicted"/>
<dbReference type="InterPro" id="IPR000572">
    <property type="entry name" value="OxRdtase_Mopterin-bd_dom"/>
</dbReference>
<dbReference type="Pfam" id="PF00174">
    <property type="entry name" value="Oxidored_molyb"/>
    <property type="match status" value="1"/>
</dbReference>
<organism evidence="8">
    <name type="scientific">marine metagenome</name>
    <dbReference type="NCBI Taxonomy" id="408172"/>
    <lineage>
        <taxon>unclassified sequences</taxon>
        <taxon>metagenomes</taxon>
        <taxon>ecological metagenomes</taxon>
    </lineage>
</organism>
<evidence type="ECO:0000259" key="6">
    <source>
        <dbReference type="Pfam" id="PF00174"/>
    </source>
</evidence>
<dbReference type="GO" id="GO:0008482">
    <property type="term" value="F:sulfite oxidase activity"/>
    <property type="evidence" value="ECO:0007669"/>
    <property type="project" value="TreeGrafter"/>
</dbReference>
<dbReference type="InterPro" id="IPR008335">
    <property type="entry name" value="Mopterin_OxRdtase_euk"/>
</dbReference>
<evidence type="ECO:0000256" key="5">
    <source>
        <dbReference type="SAM" id="MobiDB-lite"/>
    </source>
</evidence>
<evidence type="ECO:0008006" key="9">
    <source>
        <dbReference type="Google" id="ProtNLM"/>
    </source>
</evidence>
<dbReference type="InterPro" id="IPR030835">
    <property type="entry name" value="Sulfite_DH_SoxC"/>
</dbReference>